<feature type="compositionally biased region" description="Basic and acidic residues" evidence="1">
    <location>
        <begin position="284"/>
        <end position="302"/>
    </location>
</feature>
<protein>
    <submittedName>
        <fullName evidence="2">Uncharacterized protein</fullName>
    </submittedName>
</protein>
<comment type="caution">
    <text evidence="2">The sequence shown here is derived from an EMBL/GenBank/DDBJ whole genome shotgun (WGS) entry which is preliminary data.</text>
</comment>
<feature type="region of interest" description="Disordered" evidence="1">
    <location>
        <begin position="263"/>
        <end position="315"/>
    </location>
</feature>
<accession>A0A8T0A451</accession>
<evidence type="ECO:0000313" key="3">
    <source>
        <dbReference type="Proteomes" id="UP000605970"/>
    </source>
</evidence>
<evidence type="ECO:0000256" key="1">
    <source>
        <dbReference type="SAM" id="MobiDB-lite"/>
    </source>
</evidence>
<reference evidence="2" key="1">
    <citation type="journal article" date="2020" name="Ecol. Evol.">
        <title>Genome structure and content of the rice root-knot nematode (Meloidogyne graminicola).</title>
        <authorList>
            <person name="Phan N.T."/>
            <person name="Danchin E.G.J."/>
            <person name="Klopp C."/>
            <person name="Perfus-Barbeoch L."/>
            <person name="Kozlowski D.K."/>
            <person name="Koutsovoulos G.D."/>
            <person name="Lopez-Roques C."/>
            <person name="Bouchez O."/>
            <person name="Zahm M."/>
            <person name="Besnard G."/>
            <person name="Bellafiore S."/>
        </authorList>
    </citation>
    <scope>NUCLEOTIDE SEQUENCE</scope>
    <source>
        <strain evidence="2">VN-18</strain>
    </source>
</reference>
<dbReference type="OrthoDB" id="5903385at2759"/>
<organism evidence="2 3">
    <name type="scientific">Meloidogyne graminicola</name>
    <dbReference type="NCBI Taxonomy" id="189291"/>
    <lineage>
        <taxon>Eukaryota</taxon>
        <taxon>Metazoa</taxon>
        <taxon>Ecdysozoa</taxon>
        <taxon>Nematoda</taxon>
        <taxon>Chromadorea</taxon>
        <taxon>Rhabditida</taxon>
        <taxon>Tylenchina</taxon>
        <taxon>Tylenchomorpha</taxon>
        <taxon>Tylenchoidea</taxon>
        <taxon>Meloidogynidae</taxon>
        <taxon>Meloidogyninae</taxon>
        <taxon>Meloidogyne</taxon>
    </lineage>
</organism>
<dbReference type="AlphaFoldDB" id="A0A8T0A451"/>
<evidence type="ECO:0000313" key="2">
    <source>
        <dbReference type="EMBL" id="KAF7640312.1"/>
    </source>
</evidence>
<proteinExistence type="predicted"/>
<feature type="region of interest" description="Disordered" evidence="1">
    <location>
        <begin position="200"/>
        <end position="241"/>
    </location>
</feature>
<feature type="compositionally biased region" description="Basic residues" evidence="1">
    <location>
        <begin position="264"/>
        <end position="283"/>
    </location>
</feature>
<feature type="compositionally biased region" description="Polar residues" evidence="1">
    <location>
        <begin position="207"/>
        <end position="224"/>
    </location>
</feature>
<dbReference type="Proteomes" id="UP000605970">
    <property type="component" value="Unassembled WGS sequence"/>
</dbReference>
<name>A0A8T0A451_9BILA</name>
<sequence length="550" mass="61951">MYTNATMVCSVRTGKPRGKFEAPLPIPLCEKIKAIKLPLPSKVLQHYPGSKEETFMVGFQKPSCCCCFKRRQKPQFMRTLFVSNVNDKLLLIYDKEQNKGKRKSGASSTREGYCFRINAASSVKMAKDVLISKMSKYTNQDEHHRILEINFVFGTVIIGMDGEKIISEWCPILMSAFDPVIIPSTPCDALGPSLTTVNVQKQDDNSKATSDVKNQKEASNQIADSSVPPSPMPSFEDEPLDFSQNSVNKDVICESICSSDVSQKPKKKHVKKKTKSKKKKVEKPKKEAFELRKVSADTHEAASEPLPTESPKNRNQPLSIIQKVDDLQHPFPMQTAKKFTAIPTGDSSKKTPKQVRWLSPRRGLSPYKVTPVQKPSSVGYIVRRYGFDDEIIGSSCVYDGGDSSTQLQHFRRLGSEVVMREHGTDSDKRSQELSNVRKLFEQRITAFLDKSKNDKINNNSDAICHAKIKPVESALELNNDKGKVETIVNNNNNQNRTEDHSNNKQYRLFQQRNAISDKFRQPPPPPPPPLLFHQHISCVRAKKEISESNA</sequence>
<dbReference type="EMBL" id="JABEBT010000001">
    <property type="protein sequence ID" value="KAF7640312.1"/>
    <property type="molecule type" value="Genomic_DNA"/>
</dbReference>
<keyword evidence="3" id="KW-1185">Reference proteome</keyword>
<gene>
    <name evidence="2" type="ORF">Mgra_00000135</name>
</gene>